<protein>
    <submittedName>
        <fullName evidence="1">Aldo/keto reductase</fullName>
    </submittedName>
</protein>
<name>A0ABV9YI41_9PSEU</name>
<gene>
    <name evidence="1" type="ORF">ACFPBZ_03180</name>
</gene>
<keyword evidence="2" id="KW-1185">Reference proteome</keyword>
<dbReference type="EMBL" id="JBHSIV010000002">
    <property type="protein sequence ID" value="MFC5061195.1"/>
    <property type="molecule type" value="Genomic_DNA"/>
</dbReference>
<reference evidence="2" key="1">
    <citation type="journal article" date="2019" name="Int. J. Syst. Evol. Microbiol.">
        <title>The Global Catalogue of Microorganisms (GCM) 10K type strain sequencing project: providing services to taxonomists for standard genome sequencing and annotation.</title>
        <authorList>
            <consortium name="The Broad Institute Genomics Platform"/>
            <consortium name="The Broad Institute Genome Sequencing Center for Infectious Disease"/>
            <person name="Wu L."/>
            <person name="Ma J."/>
        </authorList>
    </citation>
    <scope>NUCLEOTIDE SEQUENCE [LARGE SCALE GENOMIC DNA]</scope>
    <source>
        <strain evidence="2">CGMCC 4.7093</strain>
    </source>
</reference>
<sequence length="43" mass="4486">MGLAWVLAQSPQALLIPGTRSIAHLEENVAASQVSLDEVADAL</sequence>
<dbReference type="RefSeq" id="WP_378034546.1">
    <property type="nucleotide sequence ID" value="NZ_JBHSIV010000002.1"/>
</dbReference>
<dbReference type="Proteomes" id="UP001595947">
    <property type="component" value="Unassembled WGS sequence"/>
</dbReference>
<proteinExistence type="predicted"/>
<comment type="caution">
    <text evidence="1">The sequence shown here is derived from an EMBL/GenBank/DDBJ whole genome shotgun (WGS) entry which is preliminary data.</text>
</comment>
<dbReference type="Gene3D" id="3.20.20.100">
    <property type="entry name" value="NADP-dependent oxidoreductase domain"/>
    <property type="match status" value="1"/>
</dbReference>
<accession>A0ABV9YI41</accession>
<evidence type="ECO:0000313" key="1">
    <source>
        <dbReference type="EMBL" id="MFC5061195.1"/>
    </source>
</evidence>
<evidence type="ECO:0000313" key="2">
    <source>
        <dbReference type="Proteomes" id="UP001595947"/>
    </source>
</evidence>
<dbReference type="InterPro" id="IPR036812">
    <property type="entry name" value="NAD(P)_OxRdtase_dom_sf"/>
</dbReference>
<organism evidence="1 2">
    <name type="scientific">Actinomycetospora atypica</name>
    <dbReference type="NCBI Taxonomy" id="1290095"/>
    <lineage>
        <taxon>Bacteria</taxon>
        <taxon>Bacillati</taxon>
        <taxon>Actinomycetota</taxon>
        <taxon>Actinomycetes</taxon>
        <taxon>Pseudonocardiales</taxon>
        <taxon>Pseudonocardiaceae</taxon>
        <taxon>Actinomycetospora</taxon>
    </lineage>
</organism>
<dbReference type="SUPFAM" id="SSF51430">
    <property type="entry name" value="NAD(P)-linked oxidoreductase"/>
    <property type="match status" value="1"/>
</dbReference>